<feature type="compositionally biased region" description="Polar residues" evidence="6">
    <location>
        <begin position="134"/>
        <end position="145"/>
    </location>
</feature>
<comment type="caution">
    <text evidence="7">The sequence shown here is derived from an EMBL/GenBank/DDBJ whole genome shotgun (WGS) entry which is preliminary data.</text>
</comment>
<dbReference type="SUPFAM" id="SSF56112">
    <property type="entry name" value="Protein kinase-like (PK-like)"/>
    <property type="match status" value="1"/>
</dbReference>
<feature type="non-terminal residue" evidence="7">
    <location>
        <position position="1"/>
    </location>
</feature>
<dbReference type="InterPro" id="IPR011009">
    <property type="entry name" value="Kinase-like_dom_sf"/>
</dbReference>
<feature type="region of interest" description="Disordered" evidence="6">
    <location>
        <begin position="129"/>
        <end position="165"/>
    </location>
</feature>
<evidence type="ECO:0000313" key="8">
    <source>
        <dbReference type="Proteomes" id="UP001152795"/>
    </source>
</evidence>
<evidence type="ECO:0000256" key="4">
    <source>
        <dbReference type="ARBA" id="ARBA00022777"/>
    </source>
</evidence>
<accession>A0A6S7LQA9</accession>
<evidence type="ECO:0000256" key="1">
    <source>
        <dbReference type="ARBA" id="ARBA00022527"/>
    </source>
</evidence>
<dbReference type="GO" id="GO:0031037">
    <property type="term" value="P:myosin II filament disassembly"/>
    <property type="evidence" value="ECO:0007669"/>
    <property type="project" value="TreeGrafter"/>
</dbReference>
<organism evidence="7 8">
    <name type="scientific">Paramuricea clavata</name>
    <name type="common">Red gorgonian</name>
    <name type="synonym">Violescent sea-whip</name>
    <dbReference type="NCBI Taxonomy" id="317549"/>
    <lineage>
        <taxon>Eukaryota</taxon>
        <taxon>Metazoa</taxon>
        <taxon>Cnidaria</taxon>
        <taxon>Anthozoa</taxon>
        <taxon>Octocorallia</taxon>
        <taxon>Malacalcyonacea</taxon>
        <taxon>Plexauridae</taxon>
        <taxon>Paramuricea</taxon>
    </lineage>
</organism>
<dbReference type="Proteomes" id="UP001152795">
    <property type="component" value="Unassembled WGS sequence"/>
</dbReference>
<dbReference type="SMART" id="SM00811">
    <property type="entry name" value="Alpha_kinase"/>
    <property type="match status" value="1"/>
</dbReference>
<dbReference type="Gene3D" id="3.20.200.10">
    <property type="entry name" value="MHCK/EF2 kinase"/>
    <property type="match status" value="1"/>
</dbReference>
<keyword evidence="1" id="KW-0723">Serine/threonine-protein kinase</keyword>
<dbReference type="PANTHER" id="PTHR45992">
    <property type="entry name" value="EUKARYOTIC ELONGATION FACTOR 2 KINASE-RELATED"/>
    <property type="match status" value="1"/>
</dbReference>
<feature type="compositionally biased region" description="Basic and acidic residues" evidence="6">
    <location>
        <begin position="7"/>
        <end position="35"/>
    </location>
</feature>
<keyword evidence="5" id="KW-0067">ATP-binding</keyword>
<dbReference type="GO" id="GO:1903013">
    <property type="term" value="P:response to differentiation-inducing factor 1"/>
    <property type="evidence" value="ECO:0007669"/>
    <property type="project" value="TreeGrafter"/>
</dbReference>
<evidence type="ECO:0000313" key="7">
    <source>
        <dbReference type="EMBL" id="CAB4040642.1"/>
    </source>
</evidence>
<dbReference type="AlphaFoldDB" id="A0A6S7LQA9"/>
<dbReference type="PROSITE" id="PS51158">
    <property type="entry name" value="ALPHA_KINASE"/>
    <property type="match status" value="1"/>
</dbReference>
<dbReference type="CDD" id="cd04515">
    <property type="entry name" value="Alpha_kinase"/>
    <property type="match status" value="1"/>
</dbReference>
<dbReference type="GO" id="GO:0004674">
    <property type="term" value="F:protein serine/threonine kinase activity"/>
    <property type="evidence" value="ECO:0007669"/>
    <property type="project" value="UniProtKB-KW"/>
</dbReference>
<keyword evidence="8" id="KW-1185">Reference proteome</keyword>
<sequence>MKRRKGKESWEEFERRVGLKRSGEEDRNRAPEKRALGKIPNDILVQRMSTTPSGRLKKYEPLDTRDFVPFSDYEELSIENIKDACEQFYSAPAGSCDILASDRGPSCTKMEQIKGKKVYFIRFLPPAEHDRSQQSRVQGSNSAPISPSKIGEIDGHHPETPSPKLARTVYPKSVSIGDLLRAGKLVRPPQLTTLSLEMFDVEKCEWIKTPLTLSVEIEETKFDSGEWVIKKYRDEAITTIQEQLQITVEDHTRKQVQMHAVARNLTARFSAKVPEEFGETFQYGKVFYSHWNECPVTVEEYVPGVFSKYINNDGDIIEPDDIESDEIFQKAQCLVHFTYMYSVKRLMVLDIQGSGYKLYDPEIVTTDLMATNNTSHE</sequence>
<keyword evidence="3" id="KW-0547">Nucleotide-binding</keyword>
<dbReference type="GO" id="GO:0005524">
    <property type="term" value="F:ATP binding"/>
    <property type="evidence" value="ECO:0007669"/>
    <property type="project" value="UniProtKB-KW"/>
</dbReference>
<dbReference type="EMBL" id="CACRXK020027062">
    <property type="protein sequence ID" value="CAB4040642.1"/>
    <property type="molecule type" value="Genomic_DNA"/>
</dbReference>
<dbReference type="OrthoDB" id="301415at2759"/>
<feature type="region of interest" description="Disordered" evidence="6">
    <location>
        <begin position="1"/>
        <end position="39"/>
    </location>
</feature>
<gene>
    <name evidence="7" type="ORF">PACLA_8A019099</name>
</gene>
<reference evidence="7" key="1">
    <citation type="submission" date="2020-04" db="EMBL/GenBank/DDBJ databases">
        <authorList>
            <person name="Alioto T."/>
            <person name="Alioto T."/>
            <person name="Gomez Garrido J."/>
        </authorList>
    </citation>
    <scope>NUCLEOTIDE SEQUENCE</scope>
    <source>
        <strain evidence="7">A484AB</strain>
    </source>
</reference>
<name>A0A6S7LQA9_PARCT</name>
<dbReference type="Pfam" id="PF02816">
    <property type="entry name" value="Alpha_kinase"/>
    <property type="match status" value="1"/>
</dbReference>
<dbReference type="PANTHER" id="PTHR45992:SF2">
    <property type="entry name" value="EUKARYOTIC ELONGATION FACTOR 2 KINASE"/>
    <property type="match status" value="1"/>
</dbReference>
<protein>
    <submittedName>
        <fullName evidence="7">Transient receptor potential cation channel subfamily M member 6-like</fullName>
    </submittedName>
</protein>
<keyword evidence="7" id="KW-0675">Receptor</keyword>
<evidence type="ECO:0000256" key="2">
    <source>
        <dbReference type="ARBA" id="ARBA00022679"/>
    </source>
</evidence>
<keyword evidence="2" id="KW-0808">Transferase</keyword>
<proteinExistence type="predicted"/>
<keyword evidence="4" id="KW-0418">Kinase</keyword>
<evidence type="ECO:0000256" key="5">
    <source>
        <dbReference type="ARBA" id="ARBA00022840"/>
    </source>
</evidence>
<evidence type="ECO:0000256" key="6">
    <source>
        <dbReference type="SAM" id="MobiDB-lite"/>
    </source>
</evidence>
<evidence type="ECO:0000256" key="3">
    <source>
        <dbReference type="ARBA" id="ARBA00022741"/>
    </source>
</evidence>
<dbReference type="InterPro" id="IPR004166">
    <property type="entry name" value="a-kinase_dom"/>
</dbReference>
<dbReference type="InterPro" id="IPR051852">
    <property type="entry name" value="Alpha-type_PK"/>
</dbReference>